<evidence type="ECO:0000313" key="3">
    <source>
        <dbReference type="EMBL" id="SIT49055.1"/>
    </source>
</evidence>
<organism evidence="3 4">
    <name type="scientific">Paraburkholderia ribeironis</name>
    <dbReference type="NCBI Taxonomy" id="1247936"/>
    <lineage>
        <taxon>Bacteria</taxon>
        <taxon>Pseudomonadati</taxon>
        <taxon>Pseudomonadota</taxon>
        <taxon>Betaproteobacteria</taxon>
        <taxon>Burkholderiales</taxon>
        <taxon>Burkholderiaceae</taxon>
        <taxon>Paraburkholderia</taxon>
    </lineage>
</organism>
<dbReference type="SUPFAM" id="SSF103642">
    <property type="entry name" value="Sec-C motif"/>
    <property type="match status" value="1"/>
</dbReference>
<dbReference type="InterPro" id="IPR002513">
    <property type="entry name" value="Tn3_Tnp_DDE_dom"/>
</dbReference>
<dbReference type="Pfam" id="PF03695">
    <property type="entry name" value="UPF0149"/>
    <property type="match status" value="1"/>
</dbReference>
<dbReference type="Pfam" id="PF01526">
    <property type="entry name" value="DDE_Tnp_Tn3"/>
    <property type="match status" value="1"/>
</dbReference>
<keyword evidence="3" id="KW-0378">Hydrolase</keyword>
<evidence type="ECO:0000259" key="2">
    <source>
        <dbReference type="Pfam" id="PF01526"/>
    </source>
</evidence>
<dbReference type="PANTHER" id="PTHR33747:SF1">
    <property type="entry name" value="ADENYLATE CYCLASE-ASSOCIATED CAP C-TERMINAL DOMAIN-CONTAINING PROTEIN"/>
    <property type="match status" value="1"/>
</dbReference>
<evidence type="ECO:0000313" key="4">
    <source>
        <dbReference type="Proteomes" id="UP000187012"/>
    </source>
</evidence>
<dbReference type="EMBL" id="CYGX02000125">
    <property type="protein sequence ID" value="SIT49055.1"/>
    <property type="molecule type" value="Genomic_DNA"/>
</dbReference>
<gene>
    <name evidence="3" type="ORF">BN2475_1250004</name>
</gene>
<keyword evidence="3" id="KW-0547">Nucleotide-binding</keyword>
<name>A0A1N7SNY2_9BURK</name>
<dbReference type="InterPro" id="IPR036255">
    <property type="entry name" value="YgfB-like_sf"/>
</dbReference>
<keyword evidence="3" id="KW-0347">Helicase</keyword>
<dbReference type="GO" id="GO:0004386">
    <property type="term" value="F:helicase activity"/>
    <property type="evidence" value="ECO:0007669"/>
    <property type="project" value="UniProtKB-KW"/>
</dbReference>
<dbReference type="Gene3D" id="1.20.120.740">
    <property type="entry name" value="YgfB uncharacterised protein family UPF0149, PF03695"/>
    <property type="match status" value="1"/>
</dbReference>
<keyword evidence="4" id="KW-1185">Reference proteome</keyword>
<feature type="domain" description="Tn3 transposase DDE" evidence="2">
    <location>
        <begin position="2"/>
        <end position="75"/>
    </location>
</feature>
<dbReference type="PANTHER" id="PTHR33747">
    <property type="entry name" value="UPF0225 PROTEIN SCO1677"/>
    <property type="match status" value="1"/>
</dbReference>
<feature type="transmembrane region" description="Helical" evidence="1">
    <location>
        <begin position="21"/>
        <end position="39"/>
    </location>
</feature>
<dbReference type="SUPFAM" id="SSF101327">
    <property type="entry name" value="YgfB-like"/>
    <property type="match status" value="1"/>
</dbReference>
<accession>A0A1N7SNY2</accession>
<keyword evidence="1" id="KW-1133">Transmembrane helix</keyword>
<dbReference type="InterPro" id="IPR011978">
    <property type="entry name" value="YgfB-like"/>
</dbReference>
<dbReference type="AlphaFoldDB" id="A0A1N7SNY2"/>
<sequence length="377" mass="43288">MFFYRLGEIRDRSFEAQRYRASGLNLVTAAIVLWNTVYLERAVQTMRDRGLRADTTPLPYLSPLGWEHINLTGDYVWQQDRKLQAGRFRPLRPVPGAELRIRRPSRTAEGSDRSCRHTRQARHRIITGYSRFDLAKRKSAVINLTSQQPLADDDLARLAGFLDSIGDAAMNIETLDGYFVALICGPDIVFPGEYLPQIWGEDFSFENDGQATEIIELLMRHWNTISTELQQTLHEPNVYLPVLLEREDGVAPANDWAHGFMWGVQMRPASWGELIHDEDHGGPMIPIMMLHHEHNADPQMRPPQIPAEKREELLETMIAGLTHIYRYFEPHRRALAHIPACMPMRREEPKIGRNEPCPCGSGRKYKHCCMASSPTFH</sequence>
<dbReference type="NCBIfam" id="TIGR02292">
    <property type="entry name" value="ygfB_yecA"/>
    <property type="match status" value="1"/>
</dbReference>
<dbReference type="Gene3D" id="3.10.450.50">
    <property type="match status" value="1"/>
</dbReference>
<keyword evidence="3" id="KW-0067">ATP-binding</keyword>
<keyword evidence="1" id="KW-0472">Membrane</keyword>
<keyword evidence="1" id="KW-0812">Transmembrane</keyword>
<evidence type="ECO:0000256" key="1">
    <source>
        <dbReference type="SAM" id="Phobius"/>
    </source>
</evidence>
<dbReference type="GO" id="GO:0006313">
    <property type="term" value="P:DNA transposition"/>
    <property type="evidence" value="ECO:0007669"/>
    <property type="project" value="InterPro"/>
</dbReference>
<dbReference type="InterPro" id="IPR004027">
    <property type="entry name" value="SEC_C_motif"/>
</dbReference>
<protein>
    <submittedName>
        <fullName evidence="3">Protein export cytoplasm protein SecA ATPase RNA helicase (TC 3.A.5.1.1) (Modular protein)</fullName>
    </submittedName>
</protein>
<dbReference type="Proteomes" id="UP000187012">
    <property type="component" value="Unassembled WGS sequence"/>
</dbReference>
<proteinExistence type="predicted"/>
<dbReference type="GO" id="GO:0004803">
    <property type="term" value="F:transposase activity"/>
    <property type="evidence" value="ECO:0007669"/>
    <property type="project" value="InterPro"/>
</dbReference>
<dbReference type="STRING" id="1247936.BN2475_1250004"/>
<dbReference type="Pfam" id="PF02810">
    <property type="entry name" value="SEC-C"/>
    <property type="match status" value="1"/>
</dbReference>
<reference evidence="3 4" key="1">
    <citation type="submission" date="2016-12" db="EMBL/GenBank/DDBJ databases">
        <authorList>
            <person name="Song W.-J."/>
            <person name="Kurnit D.M."/>
        </authorList>
    </citation>
    <scope>NUCLEOTIDE SEQUENCE [LARGE SCALE GENOMIC DNA]</scope>
    <source>
        <strain evidence="3 4">STM7296</strain>
    </source>
</reference>